<dbReference type="EMBL" id="MKZS01000001">
    <property type="protein sequence ID" value="OLT60468.1"/>
    <property type="molecule type" value="Genomic_DNA"/>
</dbReference>
<dbReference type="Proteomes" id="UP000186657">
    <property type="component" value="Unassembled WGS sequence"/>
</dbReference>
<feature type="region of interest" description="Disordered" evidence="1">
    <location>
        <begin position="50"/>
        <end position="75"/>
    </location>
</feature>
<organism evidence="2 3">
    <name type="scientific">Moorena bouillonii PNG</name>
    <dbReference type="NCBI Taxonomy" id="568701"/>
    <lineage>
        <taxon>Bacteria</taxon>
        <taxon>Bacillati</taxon>
        <taxon>Cyanobacteriota</taxon>
        <taxon>Cyanophyceae</taxon>
        <taxon>Coleofasciculales</taxon>
        <taxon>Coleofasciculaceae</taxon>
        <taxon>Moorena</taxon>
    </lineage>
</organism>
<name>A0A1U7N3D6_9CYAN</name>
<evidence type="ECO:0000313" key="3">
    <source>
        <dbReference type="Proteomes" id="UP000186657"/>
    </source>
</evidence>
<sequence length="75" mass="8684">MKALIEAKGVRAFPRSGFRPSSHPKERIEMDNSVKTRLLPNQWVSQLEGKAKGNQNVEKVNRGRERIKRLTSRNR</sequence>
<feature type="compositionally biased region" description="Basic residues" evidence="1">
    <location>
        <begin position="65"/>
        <end position="75"/>
    </location>
</feature>
<accession>A0A1U7N3D6</accession>
<gene>
    <name evidence="2" type="ORF">BJP37_17060</name>
</gene>
<comment type="caution">
    <text evidence="2">The sequence shown here is derived from an EMBL/GenBank/DDBJ whole genome shotgun (WGS) entry which is preliminary data.</text>
</comment>
<protein>
    <submittedName>
        <fullName evidence="2">Uncharacterized protein</fullName>
    </submittedName>
</protein>
<evidence type="ECO:0000313" key="2">
    <source>
        <dbReference type="EMBL" id="OLT60468.1"/>
    </source>
</evidence>
<reference evidence="2 3" key="1">
    <citation type="submission" date="2016-10" db="EMBL/GenBank/DDBJ databases">
        <title>Comparative genomics uncovers the prolific and rare metabolic potential of the cyanobacterial genus Moorea.</title>
        <authorList>
            <person name="Leao T."/>
            <person name="Castelao G."/>
            <person name="Korobeynikov A."/>
            <person name="Monroe E.A."/>
            <person name="Podell S."/>
            <person name="Glukhov E."/>
            <person name="Allen E."/>
            <person name="Gerwick W.H."/>
            <person name="Gerwick L."/>
        </authorList>
    </citation>
    <scope>NUCLEOTIDE SEQUENCE [LARGE SCALE GENOMIC DNA]</scope>
    <source>
        <strain evidence="2 3">PNG5-198</strain>
    </source>
</reference>
<dbReference type="AlphaFoldDB" id="A0A1U7N3D6"/>
<keyword evidence="3" id="KW-1185">Reference proteome</keyword>
<evidence type="ECO:0000256" key="1">
    <source>
        <dbReference type="SAM" id="MobiDB-lite"/>
    </source>
</evidence>
<proteinExistence type="predicted"/>